<dbReference type="InterPro" id="IPR058792">
    <property type="entry name" value="Beta-barrel_RND_2"/>
</dbReference>
<sequence length="516" mass="56269">MENKKRLIPIIAVIAIGIALGGLILTLDKTAQPTSTGSETDAGAEAADVEDSADKRGSSKGDTDSRYRAGPKGGKLFTTDELGLEVTIFEKGVLPRFRLYLYENGKPLPPSAAKVTVTLSRLGAPAQVYKFKPEVDYLVGDQIVEEPHSFDAAIAAEWKGKTFHWKYSQVEARVEMPDEMLKSIGVEILTAGPAIIKQTLKLPGEIIFNEHAIVQVVPRLPGIVTSVERHHGQQVKKGDVLAVIESQALAELRSQYRVARKRLALARTTYEREKRLWEEKISAKQDYLMAQTLWNEAEIALDLASVKLAALGVQPESDSYGSTLARYEIRAPISGLVIEKSIALGQTLKEDSNIFTIADVSTVWTAITVYPRDVAAVKVGQKAIVKATASDIKGQGAVTFITALVGGQTRNATARIELENKDGKWRPGMFVNAELVTEEIQVPVAVSTTAIQTFNEWTVVFGRYGQYFEARLLELGRSDGNMVEVLEGFRAGEQYAGGNSFAIKAELGKSGATHDH</sequence>
<dbReference type="GO" id="GO:0030288">
    <property type="term" value="C:outer membrane-bounded periplasmic space"/>
    <property type="evidence" value="ECO:0007669"/>
    <property type="project" value="TreeGrafter"/>
</dbReference>
<dbReference type="NCBIfam" id="TIGR01730">
    <property type="entry name" value="RND_mfp"/>
    <property type="match status" value="1"/>
</dbReference>
<dbReference type="GO" id="GO:0022857">
    <property type="term" value="F:transmembrane transporter activity"/>
    <property type="evidence" value="ECO:0007669"/>
    <property type="project" value="InterPro"/>
</dbReference>
<evidence type="ECO:0000256" key="4">
    <source>
        <dbReference type="SAM" id="Phobius"/>
    </source>
</evidence>
<dbReference type="AlphaFoldDB" id="A0A1I5DSC4"/>
<evidence type="ECO:0000256" key="1">
    <source>
        <dbReference type="ARBA" id="ARBA00009477"/>
    </source>
</evidence>
<protein>
    <submittedName>
        <fullName evidence="10">Membrane fusion protein, cobalt-zinc-cadmium efflux system</fullName>
    </submittedName>
</protein>
<dbReference type="PANTHER" id="PTHR30097:SF4">
    <property type="entry name" value="SLR6042 PROTEIN"/>
    <property type="match status" value="1"/>
</dbReference>
<gene>
    <name evidence="10" type="ORF">SAMN05216386_2384</name>
</gene>
<dbReference type="InterPro" id="IPR058647">
    <property type="entry name" value="BSH_CzcB-like"/>
</dbReference>
<dbReference type="GO" id="GO:0060003">
    <property type="term" value="P:copper ion export"/>
    <property type="evidence" value="ECO:0007669"/>
    <property type="project" value="TreeGrafter"/>
</dbReference>
<feature type="domain" description="CzcB-like barrel-sandwich hybrid" evidence="8">
    <location>
        <begin position="213"/>
        <end position="359"/>
    </location>
</feature>
<dbReference type="Gene3D" id="2.40.50.100">
    <property type="match status" value="1"/>
</dbReference>
<dbReference type="Gene3D" id="1.10.287.470">
    <property type="entry name" value="Helix hairpin bin"/>
    <property type="match status" value="1"/>
</dbReference>
<dbReference type="Gene3D" id="2.40.420.20">
    <property type="match status" value="1"/>
</dbReference>
<dbReference type="EMBL" id="FOVJ01000006">
    <property type="protein sequence ID" value="SFO02154.1"/>
    <property type="molecule type" value="Genomic_DNA"/>
</dbReference>
<evidence type="ECO:0000259" key="7">
    <source>
        <dbReference type="Pfam" id="PF25971"/>
    </source>
</evidence>
<feature type="region of interest" description="Disordered" evidence="3">
    <location>
        <begin position="32"/>
        <end position="72"/>
    </location>
</feature>
<dbReference type="GO" id="GO:0015679">
    <property type="term" value="P:plasma membrane copper ion transport"/>
    <property type="evidence" value="ECO:0007669"/>
    <property type="project" value="TreeGrafter"/>
</dbReference>
<dbReference type="OrthoDB" id="9768185at2"/>
<keyword evidence="4" id="KW-1133">Transmembrane helix</keyword>
<dbReference type="GO" id="GO:0046914">
    <property type="term" value="F:transition metal ion binding"/>
    <property type="evidence" value="ECO:0007669"/>
    <property type="project" value="TreeGrafter"/>
</dbReference>
<dbReference type="Pfam" id="PF25975">
    <property type="entry name" value="CzcB_C"/>
    <property type="match status" value="1"/>
</dbReference>
<dbReference type="Proteomes" id="UP000183107">
    <property type="component" value="Unassembled WGS sequence"/>
</dbReference>
<dbReference type="Pfam" id="PF25973">
    <property type="entry name" value="BSH_CzcB"/>
    <property type="match status" value="1"/>
</dbReference>
<feature type="compositionally biased region" description="Basic and acidic residues" evidence="3">
    <location>
        <begin position="52"/>
        <end position="67"/>
    </location>
</feature>
<dbReference type="Pfam" id="PF25954">
    <property type="entry name" value="Beta-barrel_RND_2"/>
    <property type="match status" value="1"/>
</dbReference>
<evidence type="ECO:0000259" key="8">
    <source>
        <dbReference type="Pfam" id="PF25973"/>
    </source>
</evidence>
<dbReference type="InterPro" id="IPR006143">
    <property type="entry name" value="RND_pump_MFP"/>
</dbReference>
<proteinExistence type="inferred from homology"/>
<dbReference type="SUPFAM" id="SSF111369">
    <property type="entry name" value="HlyD-like secretion proteins"/>
    <property type="match status" value="1"/>
</dbReference>
<dbReference type="InterPro" id="IPR058646">
    <property type="entry name" value="CzcB_N"/>
</dbReference>
<evidence type="ECO:0000259" key="5">
    <source>
        <dbReference type="Pfam" id="PF25893"/>
    </source>
</evidence>
<dbReference type="GO" id="GO:0016020">
    <property type="term" value="C:membrane"/>
    <property type="evidence" value="ECO:0007669"/>
    <property type="project" value="InterPro"/>
</dbReference>
<dbReference type="RefSeq" id="WP_074797670.1">
    <property type="nucleotide sequence ID" value="NZ_FOVJ01000006.1"/>
</dbReference>
<dbReference type="Pfam" id="PF25893">
    <property type="entry name" value="HH_CzcB"/>
    <property type="match status" value="1"/>
</dbReference>
<dbReference type="InterPro" id="IPR051909">
    <property type="entry name" value="MFP_Cation_Efflux"/>
</dbReference>
<dbReference type="InterPro" id="IPR058649">
    <property type="entry name" value="CzcB_C"/>
</dbReference>
<keyword evidence="4" id="KW-0812">Transmembrane</keyword>
<feature type="domain" description="CzcB-like alpha-helical hairpin" evidence="5">
    <location>
        <begin position="251"/>
        <end position="310"/>
    </location>
</feature>
<keyword evidence="2" id="KW-0813">Transport</keyword>
<dbReference type="Pfam" id="PF25971">
    <property type="entry name" value="CzcB_N"/>
    <property type="match status" value="1"/>
</dbReference>
<evidence type="ECO:0000259" key="6">
    <source>
        <dbReference type="Pfam" id="PF25954"/>
    </source>
</evidence>
<accession>A0A1I5DSC4</accession>
<dbReference type="PANTHER" id="PTHR30097">
    <property type="entry name" value="CATION EFFLUX SYSTEM PROTEIN CUSB"/>
    <property type="match status" value="1"/>
</dbReference>
<feature type="domain" description="CzcB N-terminal" evidence="7">
    <location>
        <begin position="74"/>
        <end position="165"/>
    </location>
</feature>
<organism evidence="10 11">
    <name type="scientific">Nitrosospira briensis</name>
    <dbReference type="NCBI Taxonomy" id="35799"/>
    <lineage>
        <taxon>Bacteria</taxon>
        <taxon>Pseudomonadati</taxon>
        <taxon>Pseudomonadota</taxon>
        <taxon>Betaproteobacteria</taxon>
        <taxon>Nitrosomonadales</taxon>
        <taxon>Nitrosomonadaceae</taxon>
        <taxon>Nitrosospira</taxon>
    </lineage>
</organism>
<evidence type="ECO:0000256" key="2">
    <source>
        <dbReference type="ARBA" id="ARBA00022448"/>
    </source>
</evidence>
<comment type="similarity">
    <text evidence="1">Belongs to the membrane fusion protein (MFP) (TC 8.A.1) family.</text>
</comment>
<evidence type="ECO:0000313" key="11">
    <source>
        <dbReference type="Proteomes" id="UP000183107"/>
    </source>
</evidence>
<feature type="domain" description="CusB-like beta-barrel" evidence="6">
    <location>
        <begin position="362"/>
        <end position="438"/>
    </location>
</feature>
<dbReference type="FunFam" id="2.40.30.170:FF:000010">
    <property type="entry name" value="Efflux RND transporter periplasmic adaptor subunit"/>
    <property type="match status" value="1"/>
</dbReference>
<reference evidence="11" key="1">
    <citation type="submission" date="2016-10" db="EMBL/GenBank/DDBJ databases">
        <authorList>
            <person name="Varghese N."/>
        </authorList>
    </citation>
    <scope>NUCLEOTIDE SEQUENCE [LARGE SCALE GENOMIC DNA]</scope>
    <source>
        <strain evidence="11">Nsp8</strain>
    </source>
</reference>
<keyword evidence="4" id="KW-0472">Membrane</keyword>
<evidence type="ECO:0000313" key="10">
    <source>
        <dbReference type="EMBL" id="SFO02154.1"/>
    </source>
</evidence>
<keyword evidence="11" id="KW-1185">Reference proteome</keyword>
<evidence type="ECO:0000256" key="3">
    <source>
        <dbReference type="SAM" id="MobiDB-lite"/>
    </source>
</evidence>
<evidence type="ECO:0000259" key="9">
    <source>
        <dbReference type="Pfam" id="PF25975"/>
    </source>
</evidence>
<dbReference type="Gene3D" id="2.40.30.170">
    <property type="match status" value="1"/>
</dbReference>
<feature type="transmembrane region" description="Helical" evidence="4">
    <location>
        <begin position="7"/>
        <end position="27"/>
    </location>
</feature>
<name>A0A1I5DSC4_9PROT</name>
<feature type="domain" description="CzcB-like C-terminal circularly permuted SH3-like" evidence="9">
    <location>
        <begin position="444"/>
        <end position="504"/>
    </location>
</feature>
<dbReference type="InterPro" id="IPR058648">
    <property type="entry name" value="HH_CzcB-like"/>
</dbReference>